<evidence type="ECO:0000313" key="3">
    <source>
        <dbReference type="Proteomes" id="UP000606274"/>
    </source>
</evidence>
<organism evidence="2 3">
    <name type="scientific">Silurus meridionalis</name>
    <name type="common">Southern catfish</name>
    <name type="synonym">Silurus soldatovi meridionalis</name>
    <dbReference type="NCBI Taxonomy" id="175797"/>
    <lineage>
        <taxon>Eukaryota</taxon>
        <taxon>Metazoa</taxon>
        <taxon>Chordata</taxon>
        <taxon>Craniata</taxon>
        <taxon>Vertebrata</taxon>
        <taxon>Euteleostomi</taxon>
        <taxon>Actinopterygii</taxon>
        <taxon>Neopterygii</taxon>
        <taxon>Teleostei</taxon>
        <taxon>Ostariophysi</taxon>
        <taxon>Siluriformes</taxon>
        <taxon>Siluridae</taxon>
        <taxon>Silurus</taxon>
    </lineage>
</organism>
<dbReference type="AlphaFoldDB" id="A0A8T0AUI5"/>
<gene>
    <name evidence="2" type="ORF">HF521_007132</name>
</gene>
<evidence type="ECO:0000256" key="1">
    <source>
        <dbReference type="SAM" id="MobiDB-lite"/>
    </source>
</evidence>
<feature type="region of interest" description="Disordered" evidence="1">
    <location>
        <begin position="1"/>
        <end position="75"/>
    </location>
</feature>
<dbReference type="Proteomes" id="UP000606274">
    <property type="component" value="Unassembled WGS sequence"/>
</dbReference>
<dbReference type="EMBL" id="JABFDY010000017">
    <property type="protein sequence ID" value="KAF7695409.1"/>
    <property type="molecule type" value="Genomic_DNA"/>
</dbReference>
<comment type="caution">
    <text evidence="2">The sequence shown here is derived from an EMBL/GenBank/DDBJ whole genome shotgun (WGS) entry which is preliminary data.</text>
</comment>
<evidence type="ECO:0000313" key="2">
    <source>
        <dbReference type="EMBL" id="KAF7695409.1"/>
    </source>
</evidence>
<proteinExistence type="predicted"/>
<accession>A0A8T0AUI5</accession>
<protein>
    <submittedName>
        <fullName evidence="2">Uncharacterized protein</fullName>
    </submittedName>
</protein>
<keyword evidence="3" id="KW-1185">Reference proteome</keyword>
<name>A0A8T0AUI5_SILME</name>
<reference evidence="2" key="1">
    <citation type="submission" date="2020-08" db="EMBL/GenBank/DDBJ databases">
        <title>Chromosome-level assembly of Southern catfish (Silurus meridionalis) provides insights into visual adaptation to the nocturnal and benthic lifestyles.</title>
        <authorList>
            <person name="Zhang Y."/>
            <person name="Wang D."/>
            <person name="Peng Z."/>
        </authorList>
    </citation>
    <scope>NUCLEOTIDE SEQUENCE</scope>
    <source>
        <strain evidence="2">SWU-2019-XX</strain>
        <tissue evidence="2">Muscle</tissue>
    </source>
</reference>
<sequence>MKRASNTRRNFTPKEVLDEDMQPDSSVLQESFSDSADSRDSDPDFVAASSSSTSTTESEGDSEDSKDSGSGWIGKNGQVAVLNGVYSLTGEDVCILYQDARGSTD</sequence>